<dbReference type="Gene3D" id="1.10.10.60">
    <property type="entry name" value="Homeodomain-like"/>
    <property type="match status" value="1"/>
</dbReference>
<dbReference type="GO" id="GO:0000976">
    <property type="term" value="F:transcription cis-regulatory region binding"/>
    <property type="evidence" value="ECO:0007669"/>
    <property type="project" value="TreeGrafter"/>
</dbReference>
<feature type="domain" description="HTH tetR-type" evidence="6">
    <location>
        <begin position="25"/>
        <end position="85"/>
    </location>
</feature>
<accession>A0A7I9ZQL8</accession>
<gene>
    <name evidence="7" type="ORF">MHIP_35560</name>
</gene>
<feature type="region of interest" description="Disordered" evidence="5">
    <location>
        <begin position="1"/>
        <end position="24"/>
    </location>
</feature>
<dbReference type="SUPFAM" id="SSF48498">
    <property type="entry name" value="Tetracyclin repressor-like, C-terminal domain"/>
    <property type="match status" value="1"/>
</dbReference>
<reference evidence="7 8" key="1">
    <citation type="journal article" date="2019" name="Emerg. Microbes Infect.">
        <title>Comprehensive subspecies identification of 175 nontuberculous mycobacteria species based on 7547 genomic profiles.</title>
        <authorList>
            <person name="Matsumoto Y."/>
            <person name="Kinjo T."/>
            <person name="Motooka D."/>
            <person name="Nabeya D."/>
            <person name="Jung N."/>
            <person name="Uechi K."/>
            <person name="Horii T."/>
            <person name="Iida T."/>
            <person name="Fujita J."/>
            <person name="Nakamura S."/>
        </authorList>
    </citation>
    <scope>NUCLEOTIDE SEQUENCE [LARGE SCALE GENOMIC DNA]</scope>
    <source>
        <strain evidence="7 8">JCM 30996</strain>
    </source>
</reference>
<evidence type="ECO:0000256" key="5">
    <source>
        <dbReference type="SAM" id="MobiDB-lite"/>
    </source>
</evidence>
<keyword evidence="2 4" id="KW-0238">DNA-binding</keyword>
<dbReference type="SUPFAM" id="SSF46689">
    <property type="entry name" value="Homeodomain-like"/>
    <property type="match status" value="1"/>
</dbReference>
<dbReference type="PROSITE" id="PS50977">
    <property type="entry name" value="HTH_TETR_2"/>
    <property type="match status" value="1"/>
</dbReference>
<evidence type="ECO:0000256" key="3">
    <source>
        <dbReference type="ARBA" id="ARBA00023163"/>
    </source>
</evidence>
<dbReference type="AlphaFoldDB" id="A0A7I9ZQL8"/>
<dbReference type="Gene3D" id="1.10.357.10">
    <property type="entry name" value="Tetracycline Repressor, domain 2"/>
    <property type="match status" value="1"/>
</dbReference>
<evidence type="ECO:0000256" key="4">
    <source>
        <dbReference type="PROSITE-ProRule" id="PRU00335"/>
    </source>
</evidence>
<feature type="DNA-binding region" description="H-T-H motif" evidence="4">
    <location>
        <begin position="48"/>
        <end position="67"/>
    </location>
</feature>
<dbReference type="EMBL" id="BLLB01000002">
    <property type="protein sequence ID" value="GFH03073.1"/>
    <property type="molecule type" value="Genomic_DNA"/>
</dbReference>
<sequence length="222" mass="24190">MLVEPGPLTPPRTRGRGRPVGSDSEATRVQILDAARAVIAERGYHAATFQQIALRAGVSRPTLHYYFATRDEVYEILLRDAYTRVAECAVAAQGESGLQNQLTVFIEQMQRLVLPDAAAMQFLVTARLEHHRGRPRTDAADAVVASVHGFYHSIVMQAIAHGELAADSDPRAVADMLAALFWGMGFYAGFVDATGATEIARQLLRMFETGLLDQRVGAPVQA</sequence>
<evidence type="ECO:0000313" key="8">
    <source>
        <dbReference type="Proteomes" id="UP000465304"/>
    </source>
</evidence>
<dbReference type="GO" id="GO:0003700">
    <property type="term" value="F:DNA-binding transcription factor activity"/>
    <property type="evidence" value="ECO:0007669"/>
    <property type="project" value="TreeGrafter"/>
</dbReference>
<dbReference type="InterPro" id="IPR009057">
    <property type="entry name" value="Homeodomain-like_sf"/>
</dbReference>
<dbReference type="InterPro" id="IPR001647">
    <property type="entry name" value="HTH_TetR"/>
</dbReference>
<evidence type="ECO:0000256" key="2">
    <source>
        <dbReference type="ARBA" id="ARBA00023125"/>
    </source>
</evidence>
<evidence type="ECO:0000256" key="1">
    <source>
        <dbReference type="ARBA" id="ARBA00023015"/>
    </source>
</evidence>
<name>A0A7I9ZQL8_9MYCO</name>
<protein>
    <submittedName>
        <fullName evidence="7">TetR family transcriptional regulator</fullName>
    </submittedName>
</protein>
<dbReference type="InterPro" id="IPR036271">
    <property type="entry name" value="Tet_transcr_reg_TetR-rel_C_sf"/>
</dbReference>
<keyword evidence="1" id="KW-0805">Transcription regulation</keyword>
<dbReference type="Pfam" id="PF00440">
    <property type="entry name" value="TetR_N"/>
    <property type="match status" value="1"/>
</dbReference>
<dbReference type="PANTHER" id="PTHR30055:SF234">
    <property type="entry name" value="HTH-TYPE TRANSCRIPTIONAL REGULATOR BETI"/>
    <property type="match status" value="1"/>
</dbReference>
<evidence type="ECO:0000313" key="7">
    <source>
        <dbReference type="EMBL" id="GFH03073.1"/>
    </source>
</evidence>
<dbReference type="Proteomes" id="UP000465304">
    <property type="component" value="Unassembled WGS sequence"/>
</dbReference>
<keyword evidence="3" id="KW-0804">Transcription</keyword>
<comment type="caution">
    <text evidence="7">The sequence shown here is derived from an EMBL/GenBank/DDBJ whole genome shotgun (WGS) entry which is preliminary data.</text>
</comment>
<dbReference type="PRINTS" id="PR00455">
    <property type="entry name" value="HTHTETR"/>
</dbReference>
<evidence type="ECO:0000259" key="6">
    <source>
        <dbReference type="PROSITE" id="PS50977"/>
    </source>
</evidence>
<proteinExistence type="predicted"/>
<organism evidence="7 8">
    <name type="scientific">Mycolicibacterium hippocampi</name>
    <dbReference type="NCBI Taxonomy" id="659824"/>
    <lineage>
        <taxon>Bacteria</taxon>
        <taxon>Bacillati</taxon>
        <taxon>Actinomycetota</taxon>
        <taxon>Actinomycetes</taxon>
        <taxon>Mycobacteriales</taxon>
        <taxon>Mycobacteriaceae</taxon>
        <taxon>Mycolicibacterium</taxon>
    </lineage>
</organism>
<keyword evidence="8" id="KW-1185">Reference proteome</keyword>
<dbReference type="InterPro" id="IPR050109">
    <property type="entry name" value="HTH-type_TetR-like_transc_reg"/>
</dbReference>
<dbReference type="PANTHER" id="PTHR30055">
    <property type="entry name" value="HTH-TYPE TRANSCRIPTIONAL REGULATOR RUTR"/>
    <property type="match status" value="1"/>
</dbReference>